<feature type="compositionally biased region" description="Low complexity" evidence="8">
    <location>
        <begin position="555"/>
        <end position="573"/>
    </location>
</feature>
<sequence length="1071" mass="118723">MPSPSVPPISLPPGKGHAVPRGAGQRIRVTNRSRLRIYYGSLEADSVILDEDGSGNGFATAGVDAEDAKEHHLQVVLSLQSLEGSWSNTIKEEEGEKDEKDESTKERDVRAFIPVPDAAGLIADPDYEHLYSSGSPWKDSTEYIRFSDTIDETLESGLRDGYTYDLDDGDEYWMQRHEQDPDGHGNHTPGGRTSRMKTKTKEIDMPALNIEKSEYELAMGLLEMLCDSLRPTLHTDLSKIPGLSDMEEHFVHELEEEYFATYEVPSTVPKPERLWSLVRTLYPFWKEQRLARGGHRIVPQLNTDETLEDDHFVCFRRRDPKAIRRTRRSDTTHIEKLARLRMDFEQLEDIARSSLIREQKKSDQVLSEQTLYEARKRFSHVARRPEVSHHPDDDKLLLPNYQEPKLLVQLPTKKVHRLEESLLRELQRQKTVNMREVVAEQTKQAYRKRKLEDEDYENQITAIAQPKIQRTGMYEFQWVSQEVKTDNMPLSPRVLAEQGTNVGFRVRRGRGGTIRCDRLLPRHARRHLAEGKGLFTRKPLAVEASSDSQKEDVSDSLPALSSDSDLTASSSDSEGAKESFRRYFFGTVQASSDPDLVKQGIQVVDDYDVQFSRRRALLHDPGKPNPLHTDNSYFVAAHSFIRETRTKESKVPLWPSMRPTLAPVRISGLKVAIPQAPQTAIALHAIKTTAPPLLPGQVHMAPSNDRHAVPSPGALQAGGHSQSNSDPPQSSHSVYPRSANPSSAVGEAVSPSKPGPPPPSASPKHAVASRPQHGEHEALPRYPIPSANHTGPTNGLGLQLGPTDLKLVTAATSPVSMFPQAQPYAGTYNQSLSGPTIRSEGVRSGDHQRMPQPGMPAVPPYTGMPMTNYPLYPQNAGNPAATAAYYAQTMNGLGLAPGQTPQGPSMFHPQDYGRYYTQLWQAYHAMNPGHGNGSPHPHQPGSGEVPQHLQHGFRLNSMDLQSFAQYQSSGLNLRVPQVRQKPGLSSAVPMQTTTPERHTPQAYVSDHPPTYPTPLTRPPSEPRDLESSPSGPRRGSDSGTDNGVSSPANPSTLPTTPISQPAVSQGKSPIE</sequence>
<feature type="compositionally biased region" description="Pro residues" evidence="8">
    <location>
        <begin position="1009"/>
        <end position="1019"/>
    </location>
</feature>
<proteinExistence type="inferred from homology"/>
<dbReference type="RefSeq" id="XP_040625597.1">
    <property type="nucleotide sequence ID" value="XM_040769089.1"/>
</dbReference>
<feature type="region of interest" description="Disordered" evidence="8">
    <location>
        <begin position="540"/>
        <end position="573"/>
    </location>
</feature>
<feature type="region of interest" description="Disordered" evidence="8">
    <location>
        <begin position="87"/>
        <end position="106"/>
    </location>
</feature>
<feature type="compositionally biased region" description="Polar residues" evidence="8">
    <location>
        <begin position="719"/>
        <end position="743"/>
    </location>
</feature>
<feature type="compositionally biased region" description="Low complexity" evidence="8">
    <location>
        <begin position="1027"/>
        <end position="1039"/>
    </location>
</feature>
<feature type="compositionally biased region" description="Basic and acidic residues" evidence="8">
    <location>
        <begin position="175"/>
        <end position="185"/>
    </location>
</feature>
<evidence type="ECO:0000259" key="9">
    <source>
        <dbReference type="Pfam" id="PF10513"/>
    </source>
</evidence>
<feature type="compositionally biased region" description="Polar residues" evidence="8">
    <location>
        <begin position="1040"/>
        <end position="1071"/>
    </location>
</feature>
<feature type="region of interest" description="Disordered" evidence="8">
    <location>
        <begin position="694"/>
        <end position="799"/>
    </location>
</feature>
<evidence type="ECO:0000256" key="1">
    <source>
        <dbReference type="ARBA" id="ARBA00004123"/>
    </source>
</evidence>
<reference evidence="10 11" key="1">
    <citation type="journal article" date="2012" name="Science">
        <title>The Paleozoic origin of enzymatic lignin decomposition reconstructed from 31 fungal genomes.</title>
        <authorList>
            <person name="Floudas D."/>
            <person name="Binder M."/>
            <person name="Riley R."/>
            <person name="Barry K."/>
            <person name="Blanchette R.A."/>
            <person name="Henrissat B."/>
            <person name="Martinez A.T."/>
            <person name="Otillar R."/>
            <person name="Spatafora J.W."/>
            <person name="Yadav J.S."/>
            <person name="Aerts A."/>
            <person name="Benoit I."/>
            <person name="Boyd A."/>
            <person name="Carlson A."/>
            <person name="Copeland A."/>
            <person name="Coutinho P.M."/>
            <person name="de Vries R.P."/>
            <person name="Ferreira P."/>
            <person name="Findley K."/>
            <person name="Foster B."/>
            <person name="Gaskell J."/>
            <person name="Glotzer D."/>
            <person name="Gorecki P."/>
            <person name="Heitman J."/>
            <person name="Hesse C."/>
            <person name="Hori C."/>
            <person name="Igarashi K."/>
            <person name="Jurgens J.A."/>
            <person name="Kallen N."/>
            <person name="Kersten P."/>
            <person name="Kohler A."/>
            <person name="Kuees U."/>
            <person name="Kumar T.K.A."/>
            <person name="Kuo A."/>
            <person name="LaButti K."/>
            <person name="Larrondo L.F."/>
            <person name="Lindquist E."/>
            <person name="Ling A."/>
            <person name="Lombard V."/>
            <person name="Lucas S."/>
            <person name="Lundell T."/>
            <person name="Martin R."/>
            <person name="McLaughlin D.J."/>
            <person name="Morgenstern I."/>
            <person name="Morin E."/>
            <person name="Murat C."/>
            <person name="Nagy L.G."/>
            <person name="Nolan M."/>
            <person name="Ohm R.A."/>
            <person name="Patyshakuliyeva A."/>
            <person name="Rokas A."/>
            <person name="Ruiz-Duenas F.J."/>
            <person name="Sabat G."/>
            <person name="Salamov A."/>
            <person name="Samejima M."/>
            <person name="Schmutz J."/>
            <person name="Slot J.C."/>
            <person name="St John F."/>
            <person name="Stenlid J."/>
            <person name="Sun H."/>
            <person name="Sun S."/>
            <person name="Syed K."/>
            <person name="Tsang A."/>
            <person name="Wiebenga A."/>
            <person name="Young D."/>
            <person name="Pisabarro A."/>
            <person name="Eastwood D.C."/>
            <person name="Martin F."/>
            <person name="Cullen D."/>
            <person name="Grigoriev I.V."/>
            <person name="Hibbett D.S."/>
        </authorList>
    </citation>
    <scope>NUCLEOTIDE SEQUENCE [LARGE SCALE GENOMIC DNA]</scope>
    <source>
        <strain evidence="10 11">DJM-731 SS1</strain>
    </source>
</reference>
<dbReference type="AlphaFoldDB" id="M5FTJ3"/>
<keyword evidence="4 7" id="KW-0804">Transcription</keyword>
<protein>
    <recommendedName>
        <fullName evidence="7">Enhancer of polycomb-like protein</fullName>
    </recommendedName>
</protein>
<comment type="function">
    <text evidence="6">Component of the NuA4 histone acetyltransferase complex which is involved in transcriptional activation of selected genes principally by acetylation of nucleosomal histone H4 and H2A. The NuA4 complex is also involved in DNA repair. Involved in gene silencing by neighboring heterochromatin, blockage of the silencing spreading along the chromosome, and required for cell cycle progression through G2/M.</text>
</comment>
<feature type="region of interest" description="Disordered" evidence="8">
    <location>
        <begin position="175"/>
        <end position="196"/>
    </location>
</feature>
<dbReference type="GO" id="GO:0005634">
    <property type="term" value="C:nucleus"/>
    <property type="evidence" value="ECO:0007669"/>
    <property type="project" value="UniProtKB-SubCell"/>
</dbReference>
<comment type="similarity">
    <text evidence="2 7">Belongs to the enhancer of polycomb family.</text>
</comment>
<comment type="subcellular location">
    <subcellularLocation>
        <location evidence="1 7">Nucleus</location>
    </subcellularLocation>
</comment>
<evidence type="ECO:0000256" key="3">
    <source>
        <dbReference type="ARBA" id="ARBA00023015"/>
    </source>
</evidence>
<evidence type="ECO:0000256" key="6">
    <source>
        <dbReference type="ARBA" id="ARBA00025513"/>
    </source>
</evidence>
<keyword evidence="3 7" id="KW-0805">Transcription regulation</keyword>
<feature type="region of interest" description="Disordered" evidence="8">
    <location>
        <begin position="1"/>
        <end position="25"/>
    </location>
</feature>
<dbReference type="HOGENOM" id="CLU_287577_0_0_1"/>
<evidence type="ECO:0000313" key="11">
    <source>
        <dbReference type="Proteomes" id="UP000030653"/>
    </source>
</evidence>
<accession>M5FTJ3</accession>
<dbReference type="PANTHER" id="PTHR14898">
    <property type="entry name" value="ENHANCER OF POLYCOMB"/>
    <property type="match status" value="1"/>
</dbReference>
<dbReference type="OrthoDB" id="435275at2759"/>
<dbReference type="STRING" id="1858805.M5FTJ3"/>
<dbReference type="GeneID" id="63684151"/>
<evidence type="ECO:0000256" key="7">
    <source>
        <dbReference type="RuleBase" id="RU361124"/>
    </source>
</evidence>
<dbReference type="GO" id="GO:0006357">
    <property type="term" value="P:regulation of transcription by RNA polymerase II"/>
    <property type="evidence" value="ECO:0007669"/>
    <property type="project" value="InterPro"/>
</dbReference>
<evidence type="ECO:0000256" key="2">
    <source>
        <dbReference type="ARBA" id="ARBA00008035"/>
    </source>
</evidence>
<feature type="domain" description="Enhancer of polycomb-like N-terminal" evidence="9">
    <location>
        <begin position="28"/>
        <end position="223"/>
    </location>
</feature>
<feature type="compositionally biased region" description="Pro residues" evidence="8">
    <location>
        <begin position="1"/>
        <end position="11"/>
    </location>
</feature>
<evidence type="ECO:0000256" key="8">
    <source>
        <dbReference type="SAM" id="MobiDB-lite"/>
    </source>
</evidence>
<dbReference type="Pfam" id="PF10513">
    <property type="entry name" value="EPL1"/>
    <property type="match status" value="1"/>
</dbReference>
<feature type="compositionally biased region" description="Basic and acidic residues" evidence="8">
    <location>
        <begin position="90"/>
        <end position="106"/>
    </location>
</feature>
<gene>
    <name evidence="10" type="ORF">DACRYDRAFT_110602</name>
</gene>
<dbReference type="GO" id="GO:0035267">
    <property type="term" value="C:NuA4 histone acetyltransferase complex"/>
    <property type="evidence" value="ECO:0007669"/>
    <property type="project" value="InterPro"/>
</dbReference>
<organism evidence="10 11">
    <name type="scientific">Dacryopinax primogenitus (strain DJM 731)</name>
    <name type="common">Brown rot fungus</name>
    <dbReference type="NCBI Taxonomy" id="1858805"/>
    <lineage>
        <taxon>Eukaryota</taxon>
        <taxon>Fungi</taxon>
        <taxon>Dikarya</taxon>
        <taxon>Basidiomycota</taxon>
        <taxon>Agaricomycotina</taxon>
        <taxon>Dacrymycetes</taxon>
        <taxon>Dacrymycetales</taxon>
        <taxon>Dacrymycetaceae</taxon>
        <taxon>Dacryopinax</taxon>
    </lineage>
</organism>
<feature type="region of interest" description="Disordered" evidence="8">
    <location>
        <begin position="980"/>
        <end position="1071"/>
    </location>
</feature>
<dbReference type="InterPro" id="IPR019542">
    <property type="entry name" value="Enhancer_polycomb-like_N"/>
</dbReference>
<name>M5FTJ3_DACPD</name>
<feature type="region of interest" description="Disordered" evidence="8">
    <location>
        <begin position="926"/>
        <end position="948"/>
    </location>
</feature>
<evidence type="ECO:0000256" key="4">
    <source>
        <dbReference type="ARBA" id="ARBA00023163"/>
    </source>
</evidence>
<dbReference type="InterPro" id="IPR024943">
    <property type="entry name" value="Enhancer_polycomb"/>
</dbReference>
<evidence type="ECO:0000313" key="10">
    <source>
        <dbReference type="EMBL" id="EJT98699.1"/>
    </source>
</evidence>
<evidence type="ECO:0000256" key="5">
    <source>
        <dbReference type="ARBA" id="ARBA00023242"/>
    </source>
</evidence>
<dbReference type="Proteomes" id="UP000030653">
    <property type="component" value="Unassembled WGS sequence"/>
</dbReference>
<keyword evidence="11" id="KW-1185">Reference proteome</keyword>
<keyword evidence="5 7" id="KW-0539">Nucleus</keyword>
<dbReference type="EMBL" id="JH795872">
    <property type="protein sequence ID" value="EJT98699.1"/>
    <property type="molecule type" value="Genomic_DNA"/>
</dbReference>